<protein>
    <recommendedName>
        <fullName evidence="4">Transcriptional regulator</fullName>
    </recommendedName>
</protein>
<dbReference type="AlphaFoldDB" id="W4L6P5"/>
<keyword evidence="3" id="KW-1185">Reference proteome</keyword>
<gene>
    <name evidence="2" type="ORF">ETSY1_39725</name>
</gene>
<reference evidence="2 3" key="1">
    <citation type="journal article" date="2014" name="Nature">
        <title>An environmental bacterial taxon with a large and distinct metabolic repertoire.</title>
        <authorList>
            <person name="Wilson M.C."/>
            <person name="Mori T."/>
            <person name="Ruckert C."/>
            <person name="Uria A.R."/>
            <person name="Helf M.J."/>
            <person name="Takada K."/>
            <person name="Gernert C."/>
            <person name="Steffens U.A."/>
            <person name="Heycke N."/>
            <person name="Schmitt S."/>
            <person name="Rinke C."/>
            <person name="Helfrich E.J."/>
            <person name="Brachmann A.O."/>
            <person name="Gurgui C."/>
            <person name="Wakimoto T."/>
            <person name="Kracht M."/>
            <person name="Crusemann M."/>
            <person name="Hentschel U."/>
            <person name="Abe I."/>
            <person name="Matsunaga S."/>
            <person name="Kalinowski J."/>
            <person name="Takeyama H."/>
            <person name="Piel J."/>
        </authorList>
    </citation>
    <scope>NUCLEOTIDE SEQUENCE [LARGE SCALE GENOMIC DNA]</scope>
    <source>
        <strain evidence="3">TSY1</strain>
    </source>
</reference>
<dbReference type="Pfam" id="PF05443">
    <property type="entry name" value="ROS_MUCR"/>
    <property type="match status" value="1"/>
</dbReference>
<evidence type="ECO:0000313" key="3">
    <source>
        <dbReference type="Proteomes" id="UP000019141"/>
    </source>
</evidence>
<proteinExistence type="inferred from homology"/>
<dbReference type="InterPro" id="IPR008807">
    <property type="entry name" value="ROS_MUCR"/>
</dbReference>
<evidence type="ECO:0008006" key="4">
    <source>
        <dbReference type="Google" id="ProtNLM"/>
    </source>
</evidence>
<dbReference type="GO" id="GO:0006355">
    <property type="term" value="P:regulation of DNA-templated transcription"/>
    <property type="evidence" value="ECO:0007669"/>
    <property type="project" value="InterPro"/>
</dbReference>
<dbReference type="Proteomes" id="UP000019141">
    <property type="component" value="Unassembled WGS sequence"/>
</dbReference>
<comment type="similarity">
    <text evidence="1">Belongs to the ros/MucR family.</text>
</comment>
<name>W4L6P5_ENTF1</name>
<dbReference type="HOGENOM" id="CLU_106247_3_0_7"/>
<dbReference type="InterPro" id="IPR041920">
    <property type="entry name" value="ROS/MUCR_sf"/>
</dbReference>
<accession>W4L6P5</accession>
<dbReference type="Gene3D" id="1.10.10.1550">
    <property type="entry name" value="ROS/MUCR transcriptional regulator protein"/>
    <property type="match status" value="1"/>
</dbReference>
<evidence type="ECO:0000256" key="1">
    <source>
        <dbReference type="ARBA" id="ARBA00007031"/>
    </source>
</evidence>
<evidence type="ECO:0000313" key="2">
    <source>
        <dbReference type="EMBL" id="ETW93330.1"/>
    </source>
</evidence>
<comment type="caution">
    <text evidence="2">The sequence shown here is derived from an EMBL/GenBank/DDBJ whole genome shotgun (WGS) entry which is preliminary data.</text>
</comment>
<dbReference type="EMBL" id="AZHW01001256">
    <property type="protein sequence ID" value="ETW93330.1"/>
    <property type="molecule type" value="Genomic_DNA"/>
</dbReference>
<sequence length="141" mass="15978">MAKSLVEMCAEIVAAQAGHTRLTSEEIGDSLRQVFRTLLDVQRTGQDAEVEEAVSRDPQSSIQRNQVICLECGKSFKLLSNRHLALHNLTPREYKQKHGIRMTQALSARTLSQRRRKLAKELGMGKQLAEWRAERKQRPAG</sequence>
<organism evidence="2 3">
    <name type="scientific">Entotheonella factor</name>
    <dbReference type="NCBI Taxonomy" id="1429438"/>
    <lineage>
        <taxon>Bacteria</taxon>
        <taxon>Pseudomonadati</taxon>
        <taxon>Nitrospinota/Tectimicrobiota group</taxon>
        <taxon>Candidatus Tectimicrobiota</taxon>
        <taxon>Candidatus Entotheonellia</taxon>
        <taxon>Candidatus Entotheonellales</taxon>
        <taxon>Candidatus Entotheonellaceae</taxon>
        <taxon>Candidatus Entotheonella</taxon>
    </lineage>
</organism>
<dbReference type="GO" id="GO:0003677">
    <property type="term" value="F:DNA binding"/>
    <property type="evidence" value="ECO:0007669"/>
    <property type="project" value="InterPro"/>
</dbReference>
<dbReference type="GO" id="GO:0008270">
    <property type="term" value="F:zinc ion binding"/>
    <property type="evidence" value="ECO:0007669"/>
    <property type="project" value="InterPro"/>
</dbReference>